<dbReference type="Proteomes" id="UP000006911">
    <property type="component" value="Unassembled WGS sequence"/>
</dbReference>
<dbReference type="SUPFAM" id="SSF56024">
    <property type="entry name" value="Phospholipase D/nuclease"/>
    <property type="match status" value="2"/>
</dbReference>
<organism evidence="3 4">
    <name type="scientific">Tuber melanosporum (strain Mel28)</name>
    <name type="common">Perigord black truffle</name>
    <dbReference type="NCBI Taxonomy" id="656061"/>
    <lineage>
        <taxon>Eukaryota</taxon>
        <taxon>Fungi</taxon>
        <taxon>Dikarya</taxon>
        <taxon>Ascomycota</taxon>
        <taxon>Pezizomycotina</taxon>
        <taxon>Pezizomycetes</taxon>
        <taxon>Pezizales</taxon>
        <taxon>Tuberaceae</taxon>
        <taxon>Tuber</taxon>
    </lineage>
</organism>
<dbReference type="AlphaFoldDB" id="D5GDI3"/>
<dbReference type="OMA" id="MDRASWY"/>
<proteinExistence type="predicted"/>
<dbReference type="SMART" id="SM00155">
    <property type="entry name" value="PLDc"/>
    <property type="match status" value="2"/>
</dbReference>
<dbReference type="InterPro" id="IPR001736">
    <property type="entry name" value="PLipase_D/transphosphatidylase"/>
</dbReference>
<dbReference type="Gene3D" id="3.30.870.10">
    <property type="entry name" value="Endonuclease Chain A"/>
    <property type="match status" value="2"/>
</dbReference>
<dbReference type="HOGENOM" id="CLU_030268_0_0_1"/>
<feature type="compositionally biased region" description="Low complexity" evidence="1">
    <location>
        <begin position="30"/>
        <end position="40"/>
    </location>
</feature>
<evidence type="ECO:0000313" key="3">
    <source>
        <dbReference type="EMBL" id="CAZ82576.1"/>
    </source>
</evidence>
<evidence type="ECO:0000256" key="1">
    <source>
        <dbReference type="SAM" id="MobiDB-lite"/>
    </source>
</evidence>
<keyword evidence="4" id="KW-1185">Reference proteome</keyword>
<feature type="domain" description="PLD phosphodiesterase" evidence="2">
    <location>
        <begin position="462"/>
        <end position="484"/>
    </location>
</feature>
<gene>
    <name evidence="3" type="ORF">GSTUM_00001033001</name>
</gene>
<dbReference type="GO" id="GO:0032049">
    <property type="term" value="P:cardiolipin biosynthetic process"/>
    <property type="evidence" value="ECO:0007669"/>
    <property type="project" value="UniProtKB-ARBA"/>
</dbReference>
<feature type="region of interest" description="Disordered" evidence="1">
    <location>
        <begin position="30"/>
        <end position="52"/>
    </location>
</feature>
<dbReference type="RefSeq" id="XP_002838385.1">
    <property type="nucleotide sequence ID" value="XM_002838339.1"/>
</dbReference>
<dbReference type="eggNOG" id="ENOG502RYWJ">
    <property type="taxonomic scope" value="Eukaryota"/>
</dbReference>
<evidence type="ECO:0000313" key="4">
    <source>
        <dbReference type="Proteomes" id="UP000006911"/>
    </source>
</evidence>
<evidence type="ECO:0000259" key="2">
    <source>
        <dbReference type="PROSITE" id="PS50035"/>
    </source>
</evidence>
<dbReference type="PANTHER" id="PTHR21248">
    <property type="entry name" value="CARDIOLIPIN SYNTHASE"/>
    <property type="match status" value="1"/>
</dbReference>
<dbReference type="EMBL" id="FN430144">
    <property type="protein sequence ID" value="CAZ82576.1"/>
    <property type="molecule type" value="Genomic_DNA"/>
</dbReference>
<dbReference type="PROSITE" id="PS50035">
    <property type="entry name" value="PLD"/>
    <property type="match status" value="2"/>
</dbReference>
<protein>
    <submittedName>
        <fullName evidence="3">(Perigord truffle) hypothetical protein</fullName>
    </submittedName>
</protein>
<name>D5GDI3_TUBMM</name>
<dbReference type="PANTHER" id="PTHR21248:SF11">
    <property type="entry name" value="PLD PHOSPHODIESTERASE DOMAIN-CONTAINING PROTEIN"/>
    <property type="match status" value="1"/>
</dbReference>
<dbReference type="InParanoid" id="D5GDI3"/>
<dbReference type="Pfam" id="PF13091">
    <property type="entry name" value="PLDc_2"/>
    <property type="match status" value="1"/>
</dbReference>
<feature type="domain" description="PLD phosphodiesterase" evidence="2">
    <location>
        <begin position="226"/>
        <end position="253"/>
    </location>
</feature>
<dbReference type="KEGG" id="tml:GSTUM_00001033001"/>
<dbReference type="GO" id="GO:0030572">
    <property type="term" value="F:phosphatidyltransferase activity"/>
    <property type="evidence" value="ECO:0007669"/>
    <property type="project" value="UniProtKB-ARBA"/>
</dbReference>
<dbReference type="STRING" id="656061.D5GDI3"/>
<dbReference type="GeneID" id="9188166"/>
<reference evidence="3 4" key="1">
    <citation type="journal article" date="2010" name="Nature">
        <title>Perigord black truffle genome uncovers evolutionary origins and mechanisms of symbiosis.</title>
        <authorList>
            <person name="Martin F."/>
            <person name="Kohler A."/>
            <person name="Murat C."/>
            <person name="Balestrini R."/>
            <person name="Coutinho P.M."/>
            <person name="Jaillon O."/>
            <person name="Montanini B."/>
            <person name="Morin E."/>
            <person name="Noel B."/>
            <person name="Percudani R."/>
            <person name="Porcel B."/>
            <person name="Rubini A."/>
            <person name="Amicucci A."/>
            <person name="Amselem J."/>
            <person name="Anthouard V."/>
            <person name="Arcioni S."/>
            <person name="Artiguenave F."/>
            <person name="Aury J.M."/>
            <person name="Ballario P."/>
            <person name="Bolchi A."/>
            <person name="Brenna A."/>
            <person name="Brun A."/>
            <person name="Buee M."/>
            <person name="Cantarel B."/>
            <person name="Chevalier G."/>
            <person name="Couloux A."/>
            <person name="Da Silva C."/>
            <person name="Denoeud F."/>
            <person name="Duplessis S."/>
            <person name="Ghignone S."/>
            <person name="Hilselberger B."/>
            <person name="Iotti M."/>
            <person name="Marcais B."/>
            <person name="Mello A."/>
            <person name="Miranda M."/>
            <person name="Pacioni G."/>
            <person name="Quesneville H."/>
            <person name="Riccioni C."/>
            <person name="Ruotolo R."/>
            <person name="Splivallo R."/>
            <person name="Stocchi V."/>
            <person name="Tisserant E."/>
            <person name="Viscomi A.R."/>
            <person name="Zambonelli A."/>
            <person name="Zampieri E."/>
            <person name="Henrissat B."/>
            <person name="Lebrun M.H."/>
            <person name="Paolocci F."/>
            <person name="Bonfante P."/>
            <person name="Ottonello S."/>
            <person name="Wincker P."/>
        </authorList>
    </citation>
    <scope>NUCLEOTIDE SEQUENCE [LARGE SCALE GENOMIC DNA]</scope>
    <source>
        <strain evidence="3 4">Mel28</strain>
    </source>
</reference>
<accession>D5GDI3</accession>
<dbReference type="InterPro" id="IPR025202">
    <property type="entry name" value="PLD-like_dom"/>
</dbReference>
<sequence>MGIEYRYVPTPTHNSSTVDHRARRYHIIVQSSSPTPQSSIMPPPPPQTTNPDADADAEAILTTYLESLPQSTNPTTPEDQALLRSFLKRLLCENCPDTPVSIPTLLTTSLPTTYHVGTGRTQTQALTRAIKRARHEVIFVTCFWATSESLAILGHALRELSASAVSRGGKVRVRICFSSMSAWQKVRQALSPGGRRMTWDVSELGLPGSGELAGLDILVRSLFFPPFSVMHGKYCVVDRRRAWIGSGNVSWECWGEGCGGFEGAGFVRSVLAYYRAVWGDHEVASLPGWGEDVVEVEEEEENLDVLEEVMECPTILLPNPHHSNPNFSFGSSIKSLISLILPCPPTHQLLLTPPPQAPPNTPQNAFLLTLLSLAKTSITVHTPNLTCQPLLSSLLSAASRGVHVTIITCRNMMRLEQLVTTPFSTTESCVRAFVSSLLDVESGGGNVDLGYWRGCGDVKQWHVKALVVDDAWTVIGSANGDRASWWGSGEINVCVFGRAYARDVGGRLEGWAVEAGGVEWVHGGRELGG</sequence>
<dbReference type="CDD" id="cd00138">
    <property type="entry name" value="PLDc_SF"/>
    <property type="match status" value="1"/>
</dbReference>